<reference evidence="10 11" key="1">
    <citation type="journal article" date="2019" name="Sci. Rep.">
        <title>A high-quality genome of Eragrostis curvula grass provides insights into Poaceae evolution and supports new strategies to enhance forage quality.</title>
        <authorList>
            <person name="Carballo J."/>
            <person name="Santos B.A.C.M."/>
            <person name="Zappacosta D."/>
            <person name="Garbus I."/>
            <person name="Selva J.P."/>
            <person name="Gallo C.A."/>
            <person name="Diaz A."/>
            <person name="Albertini E."/>
            <person name="Caccamo M."/>
            <person name="Echenique V."/>
        </authorList>
    </citation>
    <scope>NUCLEOTIDE SEQUENCE [LARGE SCALE GENOMIC DNA]</scope>
    <source>
        <strain evidence="11">cv. Victoria</strain>
        <tissue evidence="10">Leaf</tissue>
    </source>
</reference>
<keyword evidence="2" id="KW-0433">Leucine-rich repeat</keyword>
<dbReference type="InterPro" id="IPR042197">
    <property type="entry name" value="Apaf_helical"/>
</dbReference>
<evidence type="ECO:0008006" key="12">
    <source>
        <dbReference type="Google" id="ProtNLM"/>
    </source>
</evidence>
<evidence type="ECO:0000256" key="3">
    <source>
        <dbReference type="ARBA" id="ARBA00022737"/>
    </source>
</evidence>
<dbReference type="Gramene" id="TVU25045">
    <property type="protein sequence ID" value="TVU25045"/>
    <property type="gene ID" value="EJB05_27521"/>
</dbReference>
<dbReference type="GO" id="GO:0005524">
    <property type="term" value="F:ATP binding"/>
    <property type="evidence" value="ECO:0007669"/>
    <property type="project" value="UniProtKB-KW"/>
</dbReference>
<comment type="caution">
    <text evidence="10">The sequence shown here is derived from an EMBL/GenBank/DDBJ whole genome shotgun (WGS) entry which is preliminary data.</text>
</comment>
<feature type="domain" description="Disease resistance N-terminal" evidence="8">
    <location>
        <begin position="110"/>
        <end position="188"/>
    </location>
</feature>
<dbReference type="OrthoDB" id="600820at2759"/>
<dbReference type="SUPFAM" id="SSF52540">
    <property type="entry name" value="P-loop containing nucleoside triphosphate hydrolases"/>
    <property type="match status" value="1"/>
</dbReference>
<proteinExistence type="inferred from homology"/>
<gene>
    <name evidence="10" type="ORF">EJB05_27521</name>
</gene>
<dbReference type="AlphaFoldDB" id="A0A5J9UNL8"/>
<accession>A0A5J9UNL8</accession>
<evidence type="ECO:0000259" key="8">
    <source>
        <dbReference type="Pfam" id="PF18052"/>
    </source>
</evidence>
<protein>
    <recommendedName>
        <fullName evidence="12">NB-ARC domain-containing protein</fullName>
    </recommendedName>
</protein>
<evidence type="ECO:0000256" key="2">
    <source>
        <dbReference type="ARBA" id="ARBA00022614"/>
    </source>
</evidence>
<dbReference type="InterPro" id="IPR027417">
    <property type="entry name" value="P-loop_NTPase"/>
</dbReference>
<name>A0A5J9UNL8_9POAL</name>
<organism evidence="10 11">
    <name type="scientific">Eragrostis curvula</name>
    <name type="common">weeping love grass</name>
    <dbReference type="NCBI Taxonomy" id="38414"/>
    <lineage>
        <taxon>Eukaryota</taxon>
        <taxon>Viridiplantae</taxon>
        <taxon>Streptophyta</taxon>
        <taxon>Embryophyta</taxon>
        <taxon>Tracheophyta</taxon>
        <taxon>Spermatophyta</taxon>
        <taxon>Magnoliopsida</taxon>
        <taxon>Liliopsida</taxon>
        <taxon>Poales</taxon>
        <taxon>Poaceae</taxon>
        <taxon>PACMAD clade</taxon>
        <taxon>Chloridoideae</taxon>
        <taxon>Eragrostideae</taxon>
        <taxon>Eragrostidinae</taxon>
        <taxon>Eragrostis</taxon>
    </lineage>
</organism>
<feature type="domain" description="Disease resistance protein winged helix" evidence="9">
    <location>
        <begin position="447"/>
        <end position="499"/>
    </location>
</feature>
<dbReference type="Gene3D" id="1.10.8.430">
    <property type="entry name" value="Helical domain of apoptotic protease-activating factors"/>
    <property type="match status" value="1"/>
</dbReference>
<evidence type="ECO:0000256" key="5">
    <source>
        <dbReference type="ARBA" id="ARBA00022821"/>
    </source>
</evidence>
<dbReference type="InterPro" id="IPR041118">
    <property type="entry name" value="Rx_N"/>
</dbReference>
<dbReference type="Pfam" id="PF18052">
    <property type="entry name" value="Rx_N"/>
    <property type="match status" value="1"/>
</dbReference>
<dbReference type="InterPro" id="IPR032675">
    <property type="entry name" value="LRR_dom_sf"/>
</dbReference>
<dbReference type="Gene3D" id="3.40.50.300">
    <property type="entry name" value="P-loop containing nucleotide triphosphate hydrolases"/>
    <property type="match status" value="1"/>
</dbReference>
<evidence type="ECO:0000259" key="7">
    <source>
        <dbReference type="Pfam" id="PF00931"/>
    </source>
</evidence>
<feature type="domain" description="NB-ARC" evidence="7">
    <location>
        <begin position="276"/>
        <end position="366"/>
    </location>
</feature>
<dbReference type="Gene3D" id="3.80.10.10">
    <property type="entry name" value="Ribonuclease Inhibitor"/>
    <property type="match status" value="1"/>
</dbReference>
<evidence type="ECO:0000259" key="9">
    <source>
        <dbReference type="Pfam" id="PF23559"/>
    </source>
</evidence>
<dbReference type="Proteomes" id="UP000324897">
    <property type="component" value="Chromosome 2"/>
</dbReference>
<feature type="non-terminal residue" evidence="10">
    <location>
        <position position="606"/>
    </location>
</feature>
<comment type="similarity">
    <text evidence="1">Belongs to the disease resistance NB-LRR family.</text>
</comment>
<dbReference type="InterPro" id="IPR058922">
    <property type="entry name" value="WHD_DRP"/>
</dbReference>
<dbReference type="GO" id="GO:0043531">
    <property type="term" value="F:ADP binding"/>
    <property type="evidence" value="ECO:0007669"/>
    <property type="project" value="InterPro"/>
</dbReference>
<dbReference type="Gene3D" id="1.20.5.4130">
    <property type="match status" value="1"/>
</dbReference>
<evidence type="ECO:0000256" key="4">
    <source>
        <dbReference type="ARBA" id="ARBA00022741"/>
    </source>
</evidence>
<keyword evidence="5" id="KW-0611">Plant defense</keyword>
<keyword evidence="4" id="KW-0547">Nucleotide-binding</keyword>
<dbReference type="EMBL" id="RWGY01000013">
    <property type="protein sequence ID" value="TVU25045.1"/>
    <property type="molecule type" value="Genomic_DNA"/>
</dbReference>
<dbReference type="GO" id="GO:0051707">
    <property type="term" value="P:response to other organism"/>
    <property type="evidence" value="ECO:0007669"/>
    <property type="project" value="UniProtKB-ARBA"/>
</dbReference>
<dbReference type="GO" id="GO:0006952">
    <property type="term" value="P:defense response"/>
    <property type="evidence" value="ECO:0007669"/>
    <property type="project" value="UniProtKB-KW"/>
</dbReference>
<keyword evidence="11" id="KW-1185">Reference proteome</keyword>
<dbReference type="PANTHER" id="PTHR36766">
    <property type="entry name" value="PLANT BROAD-SPECTRUM MILDEW RESISTANCE PROTEIN RPW8"/>
    <property type="match status" value="1"/>
</dbReference>
<evidence type="ECO:0000256" key="1">
    <source>
        <dbReference type="ARBA" id="ARBA00008894"/>
    </source>
</evidence>
<dbReference type="Pfam" id="PF00931">
    <property type="entry name" value="NB-ARC"/>
    <property type="match status" value="1"/>
</dbReference>
<evidence type="ECO:0000256" key="6">
    <source>
        <dbReference type="ARBA" id="ARBA00022840"/>
    </source>
</evidence>
<dbReference type="InterPro" id="IPR002182">
    <property type="entry name" value="NB-ARC"/>
</dbReference>
<evidence type="ECO:0000313" key="11">
    <source>
        <dbReference type="Proteomes" id="UP000324897"/>
    </source>
</evidence>
<sequence length="606" mass="68705">MQEQECRAYGDWGSCVLTALRSVPRSPQFFSIHGCYALDFGKIGVLHSIILESISSPFVHPVSIDHQDIRKYSFILSTFRSAVLVLCCTGRQVVRKEQVSMALSALLPDLLNKAGESLSTEFSFMWGIEPRREKLHTLLLSINQVITDAEEQAYKKPVVKSWLAKLKLAACDAEDVLDELHYEALRSEALLSGHKIDSGVRAFFSPHYNPLLFKYKIGKRLEEIVEHLGDLVRHMDQFGFMKDQSMPIDERMLTHSYVDEQDIIVSANGYDPGFKNDNMELLQQRLRKELRRQRCLLVLDNVWNKDAEKWDALRTLFGSCGVGSALVVTTRDMEVASVMGAIETFHLEQLSPDDSWTLFRRRAFNAGICESPDLVNIGKKIMSKCHGVPLAVKSMGSLMSTKQGIRDWLNILESSIWTKETKILPALMVSYKHLPSYMKRCFAFCAVFPKDYEIDKFDLVHCWIASGFIPSGMASEPEAIGNDIFSQLVWRSFFQDVQTKSSWGMGNLSSLPQGMIALKSLDITNCPQLEDLPEGLQQMLPNLETFSVDRCPALARKCKPGGDYWDRVKNVPELEVTDVITTVEQNSSWQHATRAIFAACKITWYR</sequence>
<dbReference type="Pfam" id="PF23559">
    <property type="entry name" value="WHD_DRP"/>
    <property type="match status" value="1"/>
</dbReference>
<feature type="non-terminal residue" evidence="10">
    <location>
        <position position="1"/>
    </location>
</feature>
<keyword evidence="6" id="KW-0067">ATP-binding</keyword>
<keyword evidence="3" id="KW-0677">Repeat</keyword>
<evidence type="ECO:0000313" key="10">
    <source>
        <dbReference type="EMBL" id="TVU25045.1"/>
    </source>
</evidence>
<dbReference type="PANTHER" id="PTHR36766:SF48">
    <property type="entry name" value="DISEASE RESISTANCE PROTEIN RGA3"/>
    <property type="match status" value="1"/>
</dbReference>
<dbReference type="PRINTS" id="PR00364">
    <property type="entry name" value="DISEASERSIST"/>
</dbReference>